<name>A0ACB6R811_9PLEO</name>
<proteinExistence type="predicted"/>
<reference evidence="1" key="1">
    <citation type="journal article" date="2020" name="Stud. Mycol.">
        <title>101 Dothideomycetes genomes: a test case for predicting lifestyles and emergence of pathogens.</title>
        <authorList>
            <person name="Haridas S."/>
            <person name="Albert R."/>
            <person name="Binder M."/>
            <person name="Bloem J."/>
            <person name="Labutti K."/>
            <person name="Salamov A."/>
            <person name="Andreopoulos B."/>
            <person name="Baker S."/>
            <person name="Barry K."/>
            <person name="Bills G."/>
            <person name="Bluhm B."/>
            <person name="Cannon C."/>
            <person name="Castanera R."/>
            <person name="Culley D."/>
            <person name="Daum C."/>
            <person name="Ezra D."/>
            <person name="Gonzalez J."/>
            <person name="Henrissat B."/>
            <person name="Kuo A."/>
            <person name="Liang C."/>
            <person name="Lipzen A."/>
            <person name="Lutzoni F."/>
            <person name="Magnuson J."/>
            <person name="Mondo S."/>
            <person name="Nolan M."/>
            <person name="Ohm R."/>
            <person name="Pangilinan J."/>
            <person name="Park H.-J."/>
            <person name="Ramirez L."/>
            <person name="Alfaro M."/>
            <person name="Sun H."/>
            <person name="Tritt A."/>
            <person name="Yoshinaga Y."/>
            <person name="Zwiers L.-H."/>
            <person name="Turgeon B."/>
            <person name="Goodwin S."/>
            <person name="Spatafora J."/>
            <person name="Crous P."/>
            <person name="Grigoriev I."/>
        </authorList>
    </citation>
    <scope>NUCLEOTIDE SEQUENCE</scope>
    <source>
        <strain evidence="1">ATCC 200398</strain>
    </source>
</reference>
<gene>
    <name evidence="1" type="ORF">BDR25DRAFT_350784</name>
</gene>
<organism evidence="1 2">
    <name type="scientific">Lindgomyces ingoldianus</name>
    <dbReference type="NCBI Taxonomy" id="673940"/>
    <lineage>
        <taxon>Eukaryota</taxon>
        <taxon>Fungi</taxon>
        <taxon>Dikarya</taxon>
        <taxon>Ascomycota</taxon>
        <taxon>Pezizomycotina</taxon>
        <taxon>Dothideomycetes</taxon>
        <taxon>Pleosporomycetidae</taxon>
        <taxon>Pleosporales</taxon>
        <taxon>Lindgomycetaceae</taxon>
        <taxon>Lindgomyces</taxon>
    </lineage>
</organism>
<evidence type="ECO:0000313" key="1">
    <source>
        <dbReference type="EMBL" id="KAF2475408.1"/>
    </source>
</evidence>
<accession>A0ACB6R811</accession>
<dbReference type="Proteomes" id="UP000799755">
    <property type="component" value="Unassembled WGS sequence"/>
</dbReference>
<evidence type="ECO:0000313" key="2">
    <source>
        <dbReference type="Proteomes" id="UP000799755"/>
    </source>
</evidence>
<protein>
    <submittedName>
        <fullName evidence="1">Uncharacterized protein</fullName>
    </submittedName>
</protein>
<sequence length="66" mass="7542">MDSLLASTWCQQMRTRRRGLHGVNIAQGCWVTSVDCFLLFSIVRRKGVDIPRDYQPGARISLFGQE</sequence>
<dbReference type="EMBL" id="MU003496">
    <property type="protein sequence ID" value="KAF2475408.1"/>
    <property type="molecule type" value="Genomic_DNA"/>
</dbReference>
<comment type="caution">
    <text evidence="1">The sequence shown here is derived from an EMBL/GenBank/DDBJ whole genome shotgun (WGS) entry which is preliminary data.</text>
</comment>
<keyword evidence="2" id="KW-1185">Reference proteome</keyword>